<reference evidence="2" key="1">
    <citation type="journal article" date="2021" name="Antonie Van Leeuwenhoek">
        <title>Draft genome and description of Waterburya agarophytonicola gen. nov. sp. nov. (Pleurocapsales, Cyanobacteria): a seaweed symbiont.</title>
        <authorList>
            <person name="Bonthond G."/>
            <person name="Shalygin S."/>
            <person name="Bayer T."/>
            <person name="Weinberger F."/>
        </authorList>
    </citation>
    <scope>NUCLEOTIDE SEQUENCE</scope>
    <source>
        <strain evidence="2">KI4</strain>
    </source>
</reference>
<dbReference type="RefSeq" id="WP_229642954.1">
    <property type="nucleotide sequence ID" value="NZ_JADWDC010000125.1"/>
</dbReference>
<keyword evidence="3" id="KW-1185">Reference proteome</keyword>
<evidence type="ECO:0000313" key="3">
    <source>
        <dbReference type="Proteomes" id="UP000729733"/>
    </source>
</evidence>
<name>A0A964BXN5_9CYAN</name>
<feature type="transmembrane region" description="Helical" evidence="1">
    <location>
        <begin position="7"/>
        <end position="23"/>
    </location>
</feature>
<dbReference type="Proteomes" id="UP000729733">
    <property type="component" value="Unassembled WGS sequence"/>
</dbReference>
<evidence type="ECO:0000256" key="1">
    <source>
        <dbReference type="SAM" id="Phobius"/>
    </source>
</evidence>
<keyword evidence="1" id="KW-0812">Transmembrane</keyword>
<sequence length="69" mass="8316">MSGNIVTWYWTIYFMVFVYWLMLFYQDDSTPNNDLISWAFLFLTPLFWPIVLPVSSWELSRKALSNILI</sequence>
<evidence type="ECO:0000313" key="2">
    <source>
        <dbReference type="EMBL" id="MCC0179858.1"/>
    </source>
</evidence>
<gene>
    <name evidence="2" type="ORF">I4641_23250</name>
</gene>
<keyword evidence="1" id="KW-1133">Transmembrane helix</keyword>
<proteinExistence type="predicted"/>
<feature type="transmembrane region" description="Helical" evidence="1">
    <location>
        <begin position="35"/>
        <end position="54"/>
    </location>
</feature>
<dbReference type="EMBL" id="JADWDC010000125">
    <property type="protein sequence ID" value="MCC0179858.1"/>
    <property type="molecule type" value="Genomic_DNA"/>
</dbReference>
<accession>A0A964BXN5</accession>
<protein>
    <submittedName>
        <fullName evidence="2">Uncharacterized protein</fullName>
    </submittedName>
</protein>
<dbReference type="AlphaFoldDB" id="A0A964BXN5"/>
<comment type="caution">
    <text evidence="2">The sequence shown here is derived from an EMBL/GenBank/DDBJ whole genome shotgun (WGS) entry which is preliminary data.</text>
</comment>
<organism evidence="2 3">
    <name type="scientific">Waterburya agarophytonicola KI4</name>
    <dbReference type="NCBI Taxonomy" id="2874699"/>
    <lineage>
        <taxon>Bacteria</taxon>
        <taxon>Bacillati</taxon>
        <taxon>Cyanobacteriota</taxon>
        <taxon>Cyanophyceae</taxon>
        <taxon>Pleurocapsales</taxon>
        <taxon>Hyellaceae</taxon>
        <taxon>Waterburya</taxon>
        <taxon>Waterburya agarophytonicola</taxon>
    </lineage>
</organism>
<keyword evidence="1" id="KW-0472">Membrane</keyword>